<reference evidence="1" key="1">
    <citation type="submission" date="2014-11" db="EMBL/GenBank/DDBJ databases">
        <authorList>
            <person name="Amaro Gonzalez C."/>
        </authorList>
    </citation>
    <scope>NUCLEOTIDE SEQUENCE</scope>
</reference>
<evidence type="ECO:0000313" key="1">
    <source>
        <dbReference type="EMBL" id="JAH52658.1"/>
    </source>
</evidence>
<dbReference type="AlphaFoldDB" id="A0A0E9TIU8"/>
<protein>
    <submittedName>
        <fullName evidence="1">Uncharacterized protein</fullName>
    </submittedName>
</protein>
<name>A0A0E9TIU8_ANGAN</name>
<dbReference type="EMBL" id="GBXM01055919">
    <property type="protein sequence ID" value="JAH52658.1"/>
    <property type="molecule type" value="Transcribed_RNA"/>
</dbReference>
<proteinExistence type="predicted"/>
<accession>A0A0E9TIU8</accession>
<reference evidence="1" key="2">
    <citation type="journal article" date="2015" name="Fish Shellfish Immunol.">
        <title>Early steps in the European eel (Anguilla anguilla)-Vibrio vulnificus interaction in the gills: Role of the RtxA13 toxin.</title>
        <authorList>
            <person name="Callol A."/>
            <person name="Pajuelo D."/>
            <person name="Ebbesson L."/>
            <person name="Teles M."/>
            <person name="MacKenzie S."/>
            <person name="Amaro C."/>
        </authorList>
    </citation>
    <scope>NUCLEOTIDE SEQUENCE</scope>
</reference>
<organism evidence="1">
    <name type="scientific">Anguilla anguilla</name>
    <name type="common">European freshwater eel</name>
    <name type="synonym">Muraena anguilla</name>
    <dbReference type="NCBI Taxonomy" id="7936"/>
    <lineage>
        <taxon>Eukaryota</taxon>
        <taxon>Metazoa</taxon>
        <taxon>Chordata</taxon>
        <taxon>Craniata</taxon>
        <taxon>Vertebrata</taxon>
        <taxon>Euteleostomi</taxon>
        <taxon>Actinopterygii</taxon>
        <taxon>Neopterygii</taxon>
        <taxon>Teleostei</taxon>
        <taxon>Anguilliformes</taxon>
        <taxon>Anguillidae</taxon>
        <taxon>Anguilla</taxon>
    </lineage>
</organism>
<sequence>MWCVCACVCSRLSRNHVLFKCPSSCKGF</sequence>